<proteinExistence type="predicted"/>
<accession>A0A0L8FT25</accession>
<dbReference type="AlphaFoldDB" id="A0A0L8FT25"/>
<evidence type="ECO:0000313" key="1">
    <source>
        <dbReference type="EMBL" id="KOF67570.1"/>
    </source>
</evidence>
<organism evidence="1">
    <name type="scientific">Octopus bimaculoides</name>
    <name type="common">California two-spotted octopus</name>
    <dbReference type="NCBI Taxonomy" id="37653"/>
    <lineage>
        <taxon>Eukaryota</taxon>
        <taxon>Metazoa</taxon>
        <taxon>Spiralia</taxon>
        <taxon>Lophotrochozoa</taxon>
        <taxon>Mollusca</taxon>
        <taxon>Cephalopoda</taxon>
        <taxon>Coleoidea</taxon>
        <taxon>Octopodiformes</taxon>
        <taxon>Octopoda</taxon>
        <taxon>Incirrata</taxon>
        <taxon>Octopodidae</taxon>
        <taxon>Octopus</taxon>
    </lineage>
</organism>
<name>A0A0L8FT25_OCTBM</name>
<gene>
    <name evidence="1" type="ORF">OCBIM_22009333mg</name>
</gene>
<protein>
    <submittedName>
        <fullName evidence="1">Uncharacterized protein</fullName>
    </submittedName>
</protein>
<reference evidence="1" key="1">
    <citation type="submission" date="2015-07" db="EMBL/GenBank/DDBJ databases">
        <title>MeaNS - Measles Nucleotide Surveillance Program.</title>
        <authorList>
            <person name="Tran T."/>
            <person name="Druce J."/>
        </authorList>
    </citation>
    <scope>NUCLEOTIDE SEQUENCE</scope>
    <source>
        <strain evidence="1">UCB-OBI-ISO-001</strain>
        <tissue evidence="1">Gonad</tissue>
    </source>
</reference>
<sequence>MKRLSINILSREVTLSIHEVISHFCLKYLFSTTIDFILKGRGWGEVSQHCN</sequence>
<dbReference type="EMBL" id="KQ426953">
    <property type="protein sequence ID" value="KOF67570.1"/>
    <property type="molecule type" value="Genomic_DNA"/>
</dbReference>